<dbReference type="RefSeq" id="WP_010896545.1">
    <property type="nucleotide sequence ID" value="NC_002570.2"/>
</dbReference>
<dbReference type="InterPro" id="IPR011629">
    <property type="entry name" value="CobW-like_C"/>
</dbReference>
<dbReference type="DNASU" id="893449"/>
<keyword evidence="3" id="KW-0143">Chaperone</keyword>
<dbReference type="EMBL" id="BA000004">
    <property type="protein sequence ID" value="BAB04085.1"/>
    <property type="molecule type" value="Genomic_DNA"/>
</dbReference>
<dbReference type="SUPFAM" id="SSF52540">
    <property type="entry name" value="P-loop containing nucleoside triphosphate hydrolases"/>
    <property type="match status" value="1"/>
</dbReference>
<dbReference type="STRING" id="272558.gene:10726219"/>
<evidence type="ECO:0000256" key="5">
    <source>
        <dbReference type="ARBA" id="ARBA00049117"/>
    </source>
</evidence>
<dbReference type="PANTHER" id="PTHR13748:SF62">
    <property type="entry name" value="COBW DOMAIN-CONTAINING PROTEIN"/>
    <property type="match status" value="1"/>
</dbReference>
<dbReference type="KEGG" id="bha:BH0366"/>
<dbReference type="CDD" id="cd03112">
    <property type="entry name" value="CobW-like"/>
    <property type="match status" value="1"/>
</dbReference>
<dbReference type="AlphaFoldDB" id="Q9KFV5"/>
<dbReference type="Pfam" id="PF02492">
    <property type="entry name" value="cobW"/>
    <property type="match status" value="1"/>
</dbReference>
<evidence type="ECO:0000256" key="3">
    <source>
        <dbReference type="ARBA" id="ARBA00023186"/>
    </source>
</evidence>
<dbReference type="GO" id="GO:0016787">
    <property type="term" value="F:hydrolase activity"/>
    <property type="evidence" value="ECO:0007669"/>
    <property type="project" value="UniProtKB-KW"/>
</dbReference>
<organism evidence="7 8">
    <name type="scientific">Halalkalibacterium halodurans (strain ATCC BAA-125 / DSM 18197 / FERM 7344 / JCM 9153 / C-125)</name>
    <name type="common">Bacillus halodurans</name>
    <dbReference type="NCBI Taxonomy" id="272558"/>
    <lineage>
        <taxon>Bacteria</taxon>
        <taxon>Bacillati</taxon>
        <taxon>Bacillota</taxon>
        <taxon>Bacilli</taxon>
        <taxon>Bacillales</taxon>
        <taxon>Bacillaceae</taxon>
        <taxon>Halalkalibacterium (ex Joshi et al. 2022)</taxon>
    </lineage>
</organism>
<dbReference type="HOGENOM" id="CLU_017452_1_4_9"/>
<dbReference type="Proteomes" id="UP000001258">
    <property type="component" value="Chromosome"/>
</dbReference>
<evidence type="ECO:0000313" key="8">
    <source>
        <dbReference type="Proteomes" id="UP000001258"/>
    </source>
</evidence>
<proteinExistence type="inferred from homology"/>
<dbReference type="Gene3D" id="3.40.50.300">
    <property type="entry name" value="P-loop containing nucleotide triphosphate hydrolases"/>
    <property type="match status" value="1"/>
</dbReference>
<dbReference type="OrthoDB" id="9808822at2"/>
<keyword evidence="8" id="KW-1185">Reference proteome</keyword>
<dbReference type="Gene3D" id="3.30.1220.10">
    <property type="entry name" value="CobW-like, C-terminal domain"/>
    <property type="match status" value="1"/>
</dbReference>
<protein>
    <submittedName>
        <fullName evidence="7">BH0366 protein</fullName>
    </submittedName>
</protein>
<dbReference type="GO" id="GO:0000166">
    <property type="term" value="F:nucleotide binding"/>
    <property type="evidence" value="ECO:0007669"/>
    <property type="project" value="UniProtKB-KW"/>
</dbReference>
<dbReference type="SUPFAM" id="SSF90002">
    <property type="entry name" value="Hypothetical protein YjiA, C-terminal domain"/>
    <property type="match status" value="1"/>
</dbReference>
<keyword evidence="1" id="KW-0547">Nucleotide-binding</keyword>
<reference evidence="7 8" key="1">
    <citation type="journal article" date="2000" name="Nucleic Acids Res.">
        <title>Complete genome sequence of the alkaliphilic bacterium Bacillus halodurans and genomic sequence comparison with Bacillus subtilis.</title>
        <authorList>
            <person name="Takami H."/>
            <person name="Nakasone K."/>
            <person name="Takaki Y."/>
            <person name="Maeno G."/>
            <person name="Sasaki R."/>
            <person name="Masui N."/>
            <person name="Fuji F."/>
            <person name="Hirama C."/>
            <person name="Nakamura Y."/>
            <person name="Ogasawara N."/>
            <person name="Kuhara S."/>
            <person name="Horikoshi K."/>
        </authorList>
    </citation>
    <scope>NUCLEOTIDE SEQUENCE [LARGE SCALE GENOMIC DNA]</scope>
    <source>
        <strain evidence="8">ATCC BAA-125 / DSM 18197 / FERM 7344 / JCM 9153 / C-125</strain>
    </source>
</reference>
<name>Q9KFV5_HALH5</name>
<keyword evidence="2" id="KW-0378">Hydrolase</keyword>
<dbReference type="InterPro" id="IPR003495">
    <property type="entry name" value="CobW/HypB/UreG_nucleotide-bd"/>
</dbReference>
<dbReference type="InterPro" id="IPR027417">
    <property type="entry name" value="P-loop_NTPase"/>
</dbReference>
<dbReference type="GO" id="GO:0005737">
    <property type="term" value="C:cytoplasm"/>
    <property type="evidence" value="ECO:0007669"/>
    <property type="project" value="TreeGrafter"/>
</dbReference>
<evidence type="ECO:0000259" key="6">
    <source>
        <dbReference type="SMART" id="SM00833"/>
    </source>
</evidence>
<dbReference type="PIR" id="F83695">
    <property type="entry name" value="F83695"/>
</dbReference>
<feature type="domain" description="CobW C-terminal" evidence="6">
    <location>
        <begin position="223"/>
        <end position="310"/>
    </location>
</feature>
<gene>
    <name evidence="7" type="ordered locus">BH0366</name>
</gene>
<dbReference type="SMART" id="SM00833">
    <property type="entry name" value="CobW_C"/>
    <property type="match status" value="1"/>
</dbReference>
<dbReference type="PANTHER" id="PTHR13748">
    <property type="entry name" value="COBW-RELATED"/>
    <property type="match status" value="1"/>
</dbReference>
<dbReference type="eggNOG" id="COG0523">
    <property type="taxonomic scope" value="Bacteria"/>
</dbReference>
<sequence length="311" mass="34667">MKTKPIDLYILSGFLGSGKSTLLKRLIEQEQARGNKIGVLMNELGEVSVDSSIVPKDTPLKEMLNGCICCTIQGELSAQLQSFIEEYELDVIFIEATGAAHPLEVVEACTHPVFAGQVRVRGVLTVVNARQWIEGKMSIKIKKLMEAQVTFADLIVVNKVDQVTDAQVEQLTTSIKDLNPKAINIPTTFSNLEPVHSERLHHAAAPSSRGSESKAHVHEHLHLRTMAVPIQHPVDRMELLSFLKGIQGQIYRVKGFIHLKESPGLFLFNYAYGDPMFERHRTDQAYAPVLVFIGDDLDHQAIEEGLQQLQQ</sequence>
<dbReference type="InterPro" id="IPR051316">
    <property type="entry name" value="Zinc-reg_GTPase_activator"/>
</dbReference>
<evidence type="ECO:0000256" key="2">
    <source>
        <dbReference type="ARBA" id="ARBA00022801"/>
    </source>
</evidence>
<comment type="catalytic activity">
    <reaction evidence="5">
        <text>GTP + H2O = GDP + phosphate + H(+)</text>
        <dbReference type="Rhea" id="RHEA:19669"/>
        <dbReference type="ChEBI" id="CHEBI:15377"/>
        <dbReference type="ChEBI" id="CHEBI:15378"/>
        <dbReference type="ChEBI" id="CHEBI:37565"/>
        <dbReference type="ChEBI" id="CHEBI:43474"/>
        <dbReference type="ChEBI" id="CHEBI:58189"/>
    </reaction>
    <physiologicalReaction direction="left-to-right" evidence="5">
        <dbReference type="Rhea" id="RHEA:19670"/>
    </physiologicalReaction>
</comment>
<comment type="similarity">
    <text evidence="4">Belongs to the SIMIBI class G3E GTPase family. ZNG1 subfamily.</text>
</comment>
<accession>Q9KFV5</accession>
<dbReference type="Pfam" id="PF07683">
    <property type="entry name" value="CobW_C"/>
    <property type="match status" value="1"/>
</dbReference>
<evidence type="ECO:0000313" key="7">
    <source>
        <dbReference type="EMBL" id="BAB04085.1"/>
    </source>
</evidence>
<evidence type="ECO:0000256" key="4">
    <source>
        <dbReference type="ARBA" id="ARBA00034320"/>
    </source>
</evidence>
<dbReference type="InterPro" id="IPR036627">
    <property type="entry name" value="CobW-likC_sf"/>
</dbReference>
<evidence type="ECO:0000256" key="1">
    <source>
        <dbReference type="ARBA" id="ARBA00022741"/>
    </source>
</evidence>